<keyword evidence="1" id="KW-0472">Membrane</keyword>
<geneLocation type="chloroplast" evidence="2"/>
<gene>
    <name evidence="2" type="primary">psaI</name>
</gene>
<organism evidence="2">
    <name type="scientific">Pycnococcus provasolii</name>
    <dbReference type="NCBI Taxonomy" id="41880"/>
    <lineage>
        <taxon>Eukaryota</taxon>
        <taxon>Viridiplantae</taxon>
        <taxon>Chlorophyta</taxon>
        <taxon>Pseudoscourfieldiophyceae</taxon>
        <taxon>Pseudoscourfieldiales</taxon>
        <taxon>Pycnococcaceae</taxon>
        <taxon>Pycnococcus</taxon>
    </lineage>
</organism>
<evidence type="ECO:0000256" key="1">
    <source>
        <dbReference type="SAM" id="Phobius"/>
    </source>
</evidence>
<dbReference type="GO" id="GO:0015979">
    <property type="term" value="P:photosynthesis"/>
    <property type="evidence" value="ECO:0007669"/>
    <property type="project" value="InterPro"/>
</dbReference>
<sequence length="36" mass="4029">MVADFIPIVMVTLTCLVLPGVGMATWFVYIERQQVS</sequence>
<evidence type="ECO:0000313" key="2">
    <source>
        <dbReference type="EMBL" id="ACK36808.1"/>
    </source>
</evidence>
<dbReference type="SUPFAM" id="SSF81540">
    <property type="entry name" value="Subunit VIII of photosystem I reaction centre, PsaI"/>
    <property type="match status" value="1"/>
</dbReference>
<dbReference type="AlphaFoldDB" id="C0JWY4"/>
<keyword evidence="2" id="KW-0150">Chloroplast</keyword>
<keyword evidence="2" id="KW-0934">Plastid</keyword>
<dbReference type="GeneID" id="7498418"/>
<dbReference type="RefSeq" id="YP_002600869.1">
    <property type="nucleotide sequence ID" value="NC_012097.1"/>
</dbReference>
<keyword evidence="1" id="KW-0812">Transmembrane</keyword>
<feature type="transmembrane region" description="Helical" evidence="1">
    <location>
        <begin position="6"/>
        <end position="30"/>
    </location>
</feature>
<accession>C0JWY4</accession>
<name>C0JWY4_9CHLO</name>
<keyword evidence="1" id="KW-1133">Transmembrane helix</keyword>
<protein>
    <submittedName>
        <fullName evidence="2">Subunit VIII of photosystem I</fullName>
    </submittedName>
</protein>
<dbReference type="InterPro" id="IPR036357">
    <property type="entry name" value="PSI_PsaI_sf"/>
</dbReference>
<dbReference type="EMBL" id="FJ493498">
    <property type="protein sequence ID" value="ACK36808.1"/>
    <property type="molecule type" value="Genomic_DNA"/>
</dbReference>
<dbReference type="GO" id="GO:0009522">
    <property type="term" value="C:photosystem I"/>
    <property type="evidence" value="ECO:0007669"/>
    <property type="project" value="InterPro"/>
</dbReference>
<reference evidence="2" key="1">
    <citation type="journal article" date="2009" name="Mol. Biol. Evol.">
        <title>The chloroplast genomes of the green algae Pyramimonas, Monomastix, and Pycnococcus shed new light on the evolutionary history of prasinophytes and the origin of the secondary chloroplasts of euglenids.</title>
        <authorList>
            <person name="Turmel M."/>
            <person name="Gagnon M.C."/>
            <person name="O'Kelly C.J."/>
            <person name="Otis C."/>
            <person name="Lemieux C."/>
        </authorList>
    </citation>
    <scope>NUCLEOTIDE SEQUENCE</scope>
    <source>
        <strain evidence="2">CCMP 1203</strain>
    </source>
</reference>
<proteinExistence type="predicted"/>